<dbReference type="SUPFAM" id="SSF49299">
    <property type="entry name" value="PKD domain"/>
    <property type="match status" value="3"/>
</dbReference>
<dbReference type="Proteomes" id="UP000198836">
    <property type="component" value="Unassembled WGS sequence"/>
</dbReference>
<dbReference type="Pfam" id="PF18911">
    <property type="entry name" value="PKD_4"/>
    <property type="match status" value="2"/>
</dbReference>
<dbReference type="Pfam" id="PF17517">
    <property type="entry name" value="IgGFc_binding"/>
    <property type="match status" value="1"/>
</dbReference>
<feature type="domain" description="PKD" evidence="2">
    <location>
        <begin position="688"/>
        <end position="744"/>
    </location>
</feature>
<reference evidence="4" key="1">
    <citation type="submission" date="2016-10" db="EMBL/GenBank/DDBJ databases">
        <authorList>
            <person name="Varghese N."/>
            <person name="Submissions S."/>
        </authorList>
    </citation>
    <scope>NUCLEOTIDE SEQUENCE [LARGE SCALE GENOMIC DNA]</scope>
    <source>
        <strain evidence="4">DSM 18130</strain>
    </source>
</reference>
<keyword evidence="4" id="KW-1185">Reference proteome</keyword>
<dbReference type="PROSITE" id="PS50093">
    <property type="entry name" value="PKD"/>
    <property type="match status" value="2"/>
</dbReference>
<feature type="signal peptide" evidence="1">
    <location>
        <begin position="1"/>
        <end position="21"/>
    </location>
</feature>
<dbReference type="InterPro" id="IPR022409">
    <property type="entry name" value="PKD/Chitinase_dom"/>
</dbReference>
<sequence>MNKHWLLVLFFLLSASLFSLAQNTSNKGKDFYVPYAGHIDGNNSRLTLFLSADQATDYKVYIGGVLVSPVGATIPANTCLPFVIDPTAYNVLMSSSNVVERSKAINVVTSKAISLYSIISNNARTGGTLVLPTNTLGQEYYAFSYENHGNQSGFSQFTIVATADNTDIEITPKQNERNGGRIANTTFTIKLNKGDIYQYQSVGDLTGSHIKALNCNPIAVFSGNTWAAFCNEGNNRTPNGGDNLYQQVFPVAAWGRNFVTAPFYNTLHGNTDIMRIIVAEDNTTLTVNGSPTDANGTPLSNPYNKGAVVTFFSTKANVISGSRPISVAQYQTSQTCNPNNAQDTRQGGSFLGDPEITVLNPVEQTLNNITVFSDLKSVKVPTQISDYYLNVIIKTKDIPSFRLDGNPVSNFTAIDNEFSYAVINVSNTQPQHRLSAAGGFSAISYGYGSVESYAYLAGANIQNFTFQPSSTATGQLITSGCLGEPISLTINLPYKATKLDWDIQGAPKFSDPNPEVVNFFTRPNDNNIYYTYKYPNQLNYPNPGDYQFKVIATKPSADNCGNIEELIIDFSVDNQPTAAFEYPATGCQSSGIQFTDQSKSNSNSRSITQWLWDFGDGSTPSTEQNPVHIYERPGTYNVVLTATTDSKCSETSAAFPILINPKPLSDFDVTSLCIGKPIILTENSKIDNPGRIVKWTWNFGDGSAPSTEQHPIHQYTATGSYTITLTTESDKGCVSETKGKSVTIINPQSADFEMPDFCLDDGVARFKNTSKNADGSTTGLKESRWTFTYNGIAVATSTDFNGSFSPIDTGNYNVALVVKNEAGCEISKTRTFTVNGAVKAADFDIVKNNVCVSDKIIIKNTSTVFAGRITKIKIYRDYPNETNIYKTIPYPDDSDIEIQYNSFGGTSERSFNVRLMAYSGEQCVQEVEKRVTLKPVPQLVFDDMPAVCEADGTVLITQAKQKDEEEVVGGSGEYTGDGIKADGTFNPKIAGVGSHIITYTFKGANDCSSSISKTIEVYASPVANAGTLIYILAGGQIEIPATAEGINLKYSWSPATGLDKTDVLNPIASPDKDTEYTLTATTQPNGCSATSRVLVKVLEALNPPNTFTPNGDNVNDTWMIKYLESYPNATVDIFNRNGLKIFSSKGYKVPFDGTYQNEPLPVGVYYYIINPQNGRKTITGPLTIIR</sequence>
<organism evidence="3 4">
    <name type="scientific">Pedobacter suwonensis</name>
    <dbReference type="NCBI Taxonomy" id="332999"/>
    <lineage>
        <taxon>Bacteria</taxon>
        <taxon>Pseudomonadati</taxon>
        <taxon>Bacteroidota</taxon>
        <taxon>Sphingobacteriia</taxon>
        <taxon>Sphingobacteriales</taxon>
        <taxon>Sphingobacteriaceae</taxon>
        <taxon>Pedobacter</taxon>
    </lineage>
</organism>
<dbReference type="InterPro" id="IPR035986">
    <property type="entry name" value="PKD_dom_sf"/>
</dbReference>
<dbReference type="PANTHER" id="PTHR46534:SF1">
    <property type="entry name" value="IGGFC-BINDING PROTEIN N-TERMINAL DOMAIN-CONTAINING PROTEIN"/>
    <property type="match status" value="1"/>
</dbReference>
<dbReference type="STRING" id="332999.SAMN04488511_102133"/>
<dbReference type="Pfam" id="PF13585">
    <property type="entry name" value="CHU_C"/>
    <property type="match status" value="1"/>
</dbReference>
<keyword evidence="1" id="KW-0732">Signal</keyword>
<evidence type="ECO:0000256" key="1">
    <source>
        <dbReference type="SAM" id="SignalP"/>
    </source>
</evidence>
<dbReference type="Gene3D" id="2.60.40.10">
    <property type="entry name" value="Immunoglobulins"/>
    <property type="match status" value="3"/>
</dbReference>
<dbReference type="InterPro" id="IPR035234">
    <property type="entry name" value="IgGFc-bd_N"/>
</dbReference>
<proteinExistence type="predicted"/>
<dbReference type="InterPro" id="IPR000601">
    <property type="entry name" value="PKD_dom"/>
</dbReference>
<dbReference type="NCBIfam" id="TIGR04131">
    <property type="entry name" value="Bac_Flav_CTERM"/>
    <property type="match status" value="1"/>
</dbReference>
<dbReference type="AlphaFoldDB" id="A0A1I0SPF5"/>
<protein>
    <submittedName>
        <fullName evidence="3">Gliding motility-associated C-terminal domain-containing protein</fullName>
    </submittedName>
</protein>
<dbReference type="SMART" id="SM00089">
    <property type="entry name" value="PKD"/>
    <property type="match status" value="2"/>
</dbReference>
<dbReference type="EMBL" id="FOJM01000002">
    <property type="protein sequence ID" value="SFA40666.1"/>
    <property type="molecule type" value="Genomic_DNA"/>
</dbReference>
<dbReference type="InterPro" id="IPR026341">
    <property type="entry name" value="T9SS_type_B"/>
</dbReference>
<feature type="chain" id="PRO_5011732712" evidence="1">
    <location>
        <begin position="22"/>
        <end position="1186"/>
    </location>
</feature>
<feature type="domain" description="PKD" evidence="2">
    <location>
        <begin position="575"/>
        <end position="643"/>
    </location>
</feature>
<evidence type="ECO:0000313" key="3">
    <source>
        <dbReference type="EMBL" id="SFA40666.1"/>
    </source>
</evidence>
<name>A0A1I0SPF5_9SPHI</name>
<dbReference type="InterPro" id="IPR013783">
    <property type="entry name" value="Ig-like_fold"/>
</dbReference>
<evidence type="ECO:0000259" key="2">
    <source>
        <dbReference type="PROSITE" id="PS50093"/>
    </source>
</evidence>
<dbReference type="RefSeq" id="WP_090980243.1">
    <property type="nucleotide sequence ID" value="NZ_FOJM01000002.1"/>
</dbReference>
<evidence type="ECO:0000313" key="4">
    <source>
        <dbReference type="Proteomes" id="UP000198836"/>
    </source>
</evidence>
<dbReference type="PANTHER" id="PTHR46534">
    <property type="entry name" value="IGGFC_BINDING DOMAIN-CONTAINING PROTEIN"/>
    <property type="match status" value="1"/>
</dbReference>
<accession>A0A1I0SPF5</accession>
<gene>
    <name evidence="3" type="ORF">SAMN04488511_102133</name>
</gene>
<dbReference type="OrthoDB" id="7794186at2"/>
<dbReference type="CDD" id="cd00146">
    <property type="entry name" value="PKD"/>
    <property type="match status" value="2"/>
</dbReference>